<comment type="caution">
    <text evidence="2">The sequence shown here is derived from an EMBL/GenBank/DDBJ whole genome shotgun (WGS) entry which is preliminary data.</text>
</comment>
<feature type="compositionally biased region" description="Basic and acidic residues" evidence="1">
    <location>
        <begin position="44"/>
        <end position="70"/>
    </location>
</feature>
<dbReference type="AlphaFoldDB" id="A0AAV7X1D8"/>
<protein>
    <submittedName>
        <fullName evidence="2">Uncharacterized protein</fullName>
    </submittedName>
</protein>
<name>A0AAV7X1D8_PLEWA</name>
<feature type="compositionally biased region" description="Basic and acidic residues" evidence="1">
    <location>
        <begin position="82"/>
        <end position="92"/>
    </location>
</feature>
<evidence type="ECO:0000313" key="3">
    <source>
        <dbReference type="Proteomes" id="UP001066276"/>
    </source>
</evidence>
<dbReference type="Proteomes" id="UP001066276">
    <property type="component" value="Chromosome 1_1"/>
</dbReference>
<feature type="compositionally biased region" description="Polar residues" evidence="1">
    <location>
        <begin position="26"/>
        <end position="40"/>
    </location>
</feature>
<sequence length="138" mass="15339">MIWEDKCDGLLLLQANPPCSEARDCTATSDPEVQRVTTNPLARLGDEELREPFRAVTWHPKEEDSEHSGEMGEWWTLSGNTGKEDGDNEESRVYSNTDSPAETHTDDWTTRTSGAGGAQHRLRPRLGKSVAPSDAWLS</sequence>
<dbReference type="EMBL" id="JANPWB010000001">
    <property type="protein sequence ID" value="KAJ1218901.1"/>
    <property type="molecule type" value="Genomic_DNA"/>
</dbReference>
<reference evidence="2" key="1">
    <citation type="journal article" date="2022" name="bioRxiv">
        <title>Sequencing and chromosome-scale assembly of the giantPleurodeles waltlgenome.</title>
        <authorList>
            <person name="Brown T."/>
            <person name="Elewa A."/>
            <person name="Iarovenko S."/>
            <person name="Subramanian E."/>
            <person name="Araus A.J."/>
            <person name="Petzold A."/>
            <person name="Susuki M."/>
            <person name="Suzuki K.-i.T."/>
            <person name="Hayashi T."/>
            <person name="Toyoda A."/>
            <person name="Oliveira C."/>
            <person name="Osipova E."/>
            <person name="Leigh N.D."/>
            <person name="Simon A."/>
            <person name="Yun M.H."/>
        </authorList>
    </citation>
    <scope>NUCLEOTIDE SEQUENCE</scope>
    <source>
        <strain evidence="2">20211129_DDA</strain>
        <tissue evidence="2">Liver</tissue>
    </source>
</reference>
<feature type="region of interest" description="Disordered" evidence="1">
    <location>
        <begin position="20"/>
        <end position="138"/>
    </location>
</feature>
<evidence type="ECO:0000256" key="1">
    <source>
        <dbReference type="SAM" id="MobiDB-lite"/>
    </source>
</evidence>
<organism evidence="2 3">
    <name type="scientific">Pleurodeles waltl</name>
    <name type="common">Iberian ribbed newt</name>
    <dbReference type="NCBI Taxonomy" id="8319"/>
    <lineage>
        <taxon>Eukaryota</taxon>
        <taxon>Metazoa</taxon>
        <taxon>Chordata</taxon>
        <taxon>Craniata</taxon>
        <taxon>Vertebrata</taxon>
        <taxon>Euteleostomi</taxon>
        <taxon>Amphibia</taxon>
        <taxon>Batrachia</taxon>
        <taxon>Caudata</taxon>
        <taxon>Salamandroidea</taxon>
        <taxon>Salamandridae</taxon>
        <taxon>Pleurodelinae</taxon>
        <taxon>Pleurodeles</taxon>
    </lineage>
</organism>
<keyword evidence="3" id="KW-1185">Reference proteome</keyword>
<gene>
    <name evidence="2" type="ORF">NDU88_006472</name>
</gene>
<accession>A0AAV7X1D8</accession>
<evidence type="ECO:0000313" key="2">
    <source>
        <dbReference type="EMBL" id="KAJ1218901.1"/>
    </source>
</evidence>
<proteinExistence type="predicted"/>